<organism evidence="2 3">
    <name type="scientific">Rhodococcus phage ReqiPine5</name>
    <dbReference type="NCBI Taxonomy" id="691963"/>
    <lineage>
        <taxon>Viruses</taxon>
        <taxon>Duplodnaviria</taxon>
        <taxon>Heunggongvirae</taxon>
        <taxon>Uroviricota</taxon>
        <taxon>Caudoviricetes</taxon>
        <taxon>Caudoviricetes incertae sedis</taxon>
        <taxon>Reqipinevirus</taxon>
        <taxon>Reqipinevirus reqipine5</taxon>
    </lineage>
</organism>
<proteinExistence type="predicted"/>
<keyword evidence="3" id="KW-1185">Reference proteome</keyword>
<gene>
    <name evidence="2" type="ORF">ReqiPine5gene32</name>
</gene>
<evidence type="ECO:0000313" key="2">
    <source>
        <dbReference type="EMBL" id="ADD81137.1"/>
    </source>
</evidence>
<sequence>MRSSSTQLCVGSFIESDLRGLRMAPTWHIRPVAEVTALATKDGTVERTADPVDTITAEVRWTNTGEDLIQVRAVVQRPSRSIVTSNPNMVSIVDGVSATAGVSPMAPLPSVRRSGIGARLKTSRTTVASPAFGRLYVDAPEHSTDHFVMVPPGFTIHLRYRCAVVTPGEWRTTTNGVSEAWARFVNIKLFALPYVSG</sequence>
<name>D4P807_9CAUD</name>
<reference evidence="2 3" key="1">
    <citation type="journal article" date="2011" name="Appl. Environ. Microbiol.">
        <title>Genomic and functional analyses of Rhodococcus equi phages ReqiPepy6, ReqiPoco6, ReqiPine5, and ReqiDocB7.</title>
        <authorList>
            <person name="Summer E.J."/>
            <person name="Liu M."/>
            <person name="Gill J.J."/>
            <person name="Grant M."/>
            <person name="Chan-Cortes T.N."/>
            <person name="Ferguson L."/>
            <person name="Janes C."/>
            <person name="Lange K."/>
            <person name="Bertoli M."/>
            <person name="Moore C."/>
            <person name="Orchard R.C."/>
            <person name="Cohen N."/>
            <person name="Young R."/>
        </authorList>
    </citation>
    <scope>NUCLEOTIDE SEQUENCE [LARGE SCALE GENOMIC DNA]</scope>
</reference>
<dbReference type="KEGG" id="vg:18564143"/>
<dbReference type="Proteomes" id="UP000001504">
    <property type="component" value="Segment"/>
</dbReference>
<dbReference type="GeneID" id="18564143"/>
<dbReference type="Pfam" id="PF23787">
    <property type="entry name" value="DUF7172"/>
    <property type="match status" value="1"/>
</dbReference>
<evidence type="ECO:0000259" key="1">
    <source>
        <dbReference type="Pfam" id="PF23787"/>
    </source>
</evidence>
<dbReference type="EMBL" id="GU580943">
    <property type="protein sequence ID" value="ADD81137.1"/>
    <property type="molecule type" value="Genomic_DNA"/>
</dbReference>
<dbReference type="OrthoDB" id="8086at10239"/>
<accession>D4P807</accession>
<protein>
    <submittedName>
        <fullName evidence="2">Gp32</fullName>
    </submittedName>
</protein>
<dbReference type="InterPro" id="IPR055596">
    <property type="entry name" value="DUF7172"/>
</dbReference>
<dbReference type="RefSeq" id="YP_009016213.1">
    <property type="nucleotide sequence ID" value="NC_023722.1"/>
</dbReference>
<evidence type="ECO:0000313" key="3">
    <source>
        <dbReference type="Proteomes" id="UP000001504"/>
    </source>
</evidence>
<feature type="domain" description="DUF7172" evidence="1">
    <location>
        <begin position="5"/>
        <end position="195"/>
    </location>
</feature>